<sequence>MCTDWPCTLTSCLGRRVYATSSRPTHAEILKTKTRQLPTAPRYWLALRLALLHATFLPPRTCK</sequence>
<dbReference type="AlphaFoldDB" id="A0A5B7K271"/>
<protein>
    <submittedName>
        <fullName evidence="1">Uncharacterized protein</fullName>
    </submittedName>
</protein>
<gene>
    <name evidence="1" type="ORF">E2C01_094095</name>
</gene>
<evidence type="ECO:0000313" key="1">
    <source>
        <dbReference type="EMBL" id="MPC98714.1"/>
    </source>
</evidence>
<dbReference type="Proteomes" id="UP000324222">
    <property type="component" value="Unassembled WGS sequence"/>
</dbReference>
<evidence type="ECO:0000313" key="2">
    <source>
        <dbReference type="Proteomes" id="UP000324222"/>
    </source>
</evidence>
<reference evidence="1 2" key="1">
    <citation type="submission" date="2019-05" db="EMBL/GenBank/DDBJ databases">
        <title>Another draft genome of Portunus trituberculatus and its Hox gene families provides insights of decapod evolution.</title>
        <authorList>
            <person name="Jeong J.-H."/>
            <person name="Song I."/>
            <person name="Kim S."/>
            <person name="Choi T."/>
            <person name="Kim D."/>
            <person name="Ryu S."/>
            <person name="Kim W."/>
        </authorList>
    </citation>
    <scope>NUCLEOTIDE SEQUENCE [LARGE SCALE GENOMIC DNA]</scope>
    <source>
        <tissue evidence="1">Muscle</tissue>
    </source>
</reference>
<organism evidence="1 2">
    <name type="scientific">Portunus trituberculatus</name>
    <name type="common">Swimming crab</name>
    <name type="synonym">Neptunus trituberculatus</name>
    <dbReference type="NCBI Taxonomy" id="210409"/>
    <lineage>
        <taxon>Eukaryota</taxon>
        <taxon>Metazoa</taxon>
        <taxon>Ecdysozoa</taxon>
        <taxon>Arthropoda</taxon>
        <taxon>Crustacea</taxon>
        <taxon>Multicrustacea</taxon>
        <taxon>Malacostraca</taxon>
        <taxon>Eumalacostraca</taxon>
        <taxon>Eucarida</taxon>
        <taxon>Decapoda</taxon>
        <taxon>Pleocyemata</taxon>
        <taxon>Brachyura</taxon>
        <taxon>Eubrachyura</taxon>
        <taxon>Portunoidea</taxon>
        <taxon>Portunidae</taxon>
        <taxon>Portuninae</taxon>
        <taxon>Portunus</taxon>
    </lineage>
</organism>
<proteinExistence type="predicted"/>
<comment type="caution">
    <text evidence="1">The sequence shown here is derived from an EMBL/GenBank/DDBJ whole genome shotgun (WGS) entry which is preliminary data.</text>
</comment>
<accession>A0A5B7K271</accession>
<dbReference type="EMBL" id="VSRR010115278">
    <property type="protein sequence ID" value="MPC98714.1"/>
    <property type="molecule type" value="Genomic_DNA"/>
</dbReference>
<keyword evidence="2" id="KW-1185">Reference proteome</keyword>
<name>A0A5B7K271_PORTR</name>